<keyword evidence="1" id="KW-1133">Transmembrane helix</keyword>
<keyword evidence="1" id="KW-0472">Membrane</keyword>
<protein>
    <recommendedName>
        <fullName evidence="4">Zinc finger/thioredoxin putative domain-containing protein</fullName>
    </recommendedName>
</protein>
<dbReference type="Gene3D" id="2.20.28.160">
    <property type="match status" value="1"/>
</dbReference>
<gene>
    <name evidence="2" type="ORF">V202x_08960</name>
</gene>
<dbReference type="AlphaFoldDB" id="A0A517WQK7"/>
<dbReference type="OrthoDB" id="284830at2"/>
<keyword evidence="3" id="KW-1185">Reference proteome</keyword>
<feature type="transmembrane region" description="Helical" evidence="1">
    <location>
        <begin position="119"/>
        <end position="138"/>
    </location>
</feature>
<evidence type="ECO:0000256" key="1">
    <source>
        <dbReference type="SAM" id="Phobius"/>
    </source>
</evidence>
<sequence length="140" mass="15495">MTISVQCDECFQNYNVRDERAGQTLKCKSCGAKIRVPAADEEIEDLYEDYEEPSVPTRRKKKPASAKKKKKSKKAIEITPGKVVKKIFGCLAILLGLLMLFGAIRVLFTEGLQGKQGAFPIVGFFAATGCFTVGKKWLTD</sequence>
<proteinExistence type="predicted"/>
<organism evidence="2 3">
    <name type="scientific">Gimesia aquarii</name>
    <dbReference type="NCBI Taxonomy" id="2527964"/>
    <lineage>
        <taxon>Bacteria</taxon>
        <taxon>Pseudomonadati</taxon>
        <taxon>Planctomycetota</taxon>
        <taxon>Planctomycetia</taxon>
        <taxon>Planctomycetales</taxon>
        <taxon>Planctomycetaceae</taxon>
        <taxon>Gimesia</taxon>
    </lineage>
</organism>
<dbReference type="RefSeq" id="WP_145171557.1">
    <property type="nucleotide sequence ID" value="NZ_CP037422.1"/>
</dbReference>
<reference evidence="2 3" key="1">
    <citation type="submission" date="2019-03" db="EMBL/GenBank/DDBJ databases">
        <title>Deep-cultivation of Planctomycetes and their phenomic and genomic characterization uncovers novel biology.</title>
        <authorList>
            <person name="Wiegand S."/>
            <person name="Jogler M."/>
            <person name="Boedeker C."/>
            <person name="Pinto D."/>
            <person name="Vollmers J."/>
            <person name="Rivas-Marin E."/>
            <person name="Kohn T."/>
            <person name="Peeters S.H."/>
            <person name="Heuer A."/>
            <person name="Rast P."/>
            <person name="Oberbeckmann S."/>
            <person name="Bunk B."/>
            <person name="Jeske O."/>
            <person name="Meyerdierks A."/>
            <person name="Storesund J.E."/>
            <person name="Kallscheuer N."/>
            <person name="Luecker S."/>
            <person name="Lage O.M."/>
            <person name="Pohl T."/>
            <person name="Merkel B.J."/>
            <person name="Hornburger P."/>
            <person name="Mueller R.-W."/>
            <person name="Bruemmer F."/>
            <person name="Labrenz M."/>
            <person name="Spormann A.M."/>
            <person name="Op den Camp H."/>
            <person name="Overmann J."/>
            <person name="Amann R."/>
            <person name="Jetten M.S.M."/>
            <person name="Mascher T."/>
            <person name="Medema M.H."/>
            <person name="Devos D.P."/>
            <person name="Kaster A.-K."/>
            <person name="Ovreas L."/>
            <person name="Rohde M."/>
            <person name="Galperin M.Y."/>
            <person name="Jogler C."/>
        </authorList>
    </citation>
    <scope>NUCLEOTIDE SEQUENCE [LARGE SCALE GENOMIC DNA]</scope>
    <source>
        <strain evidence="2 3">V202</strain>
    </source>
</reference>
<evidence type="ECO:0008006" key="4">
    <source>
        <dbReference type="Google" id="ProtNLM"/>
    </source>
</evidence>
<feature type="transmembrane region" description="Helical" evidence="1">
    <location>
        <begin position="87"/>
        <end position="107"/>
    </location>
</feature>
<dbReference type="Proteomes" id="UP000318384">
    <property type="component" value="Chromosome"/>
</dbReference>
<evidence type="ECO:0000313" key="3">
    <source>
        <dbReference type="Proteomes" id="UP000318384"/>
    </source>
</evidence>
<dbReference type="EMBL" id="CP037422">
    <property type="protein sequence ID" value="QDU07539.1"/>
    <property type="molecule type" value="Genomic_DNA"/>
</dbReference>
<keyword evidence="1" id="KW-0812">Transmembrane</keyword>
<name>A0A517WQK7_9PLAN</name>
<evidence type="ECO:0000313" key="2">
    <source>
        <dbReference type="EMBL" id="QDU07539.1"/>
    </source>
</evidence>
<accession>A0A517WQK7</accession>